<dbReference type="GO" id="GO:0031267">
    <property type="term" value="F:small GTPase binding"/>
    <property type="evidence" value="ECO:0007669"/>
    <property type="project" value="TreeGrafter"/>
</dbReference>
<sequence length="509" mass="58911">MIVEHRSLATRDHTKRLSQQDRSQSESALLHNQDDILVQMEQLNMANTQDPKASSMLKKLKRQSIRQSLVQQSPGEEDAYDWDFWAGALCDFEQTTKNKAWLAHVRRGIPPSIRGLVWQLLAQSKQTSLQDKYIELLQGPSPYEKMIQRDLARTFPGHKFFKERDGVGQEGLYNVVRSYSVYDKEVGYCQGLAFIVGPLLLNMPDDEAFCVLVQLMNKYQLRGNFTPDMEGLHLRLYQFDTLVEEHLPRVSRHLEQQGVSATMYASQWFMTLFAYKFPLSLVFRIYDIMFCEGVGAVFRFAIALLKRNETALLGLDFEHLLDFLKNGLFKEYSEDQLIEDACQLENITPRRLAQLEKDHRVQAAKEAADAKALEQLQKTNTELRENVRILETMTAGVEHEHDDIMLQMKRTRADLVHARDEQSSLRDLVDLLQQEVKALPRAIESQCRTEFEALCNENASLVQKNSSLEDQLTHLENMVIDMKMKYAESENERGELQQRLNEMKRLMGV</sequence>
<dbReference type="OMA" id="PSTHECN"/>
<feature type="domain" description="Rab-GAP TBC" evidence="4">
    <location>
        <begin position="108"/>
        <end position="293"/>
    </location>
</feature>
<dbReference type="FunFam" id="1.10.8.270:FF:000001">
    <property type="entry name" value="TBC1 domain family member 1"/>
    <property type="match status" value="1"/>
</dbReference>
<dbReference type="SMART" id="SM00164">
    <property type="entry name" value="TBC"/>
    <property type="match status" value="1"/>
</dbReference>
<dbReference type="SUPFAM" id="SSF47923">
    <property type="entry name" value="Ypt/Rab-GAP domain of gyp1p"/>
    <property type="match status" value="2"/>
</dbReference>
<evidence type="ECO:0000313" key="6">
    <source>
        <dbReference type="Proteomes" id="UP000242180"/>
    </source>
</evidence>
<dbReference type="AlphaFoldDB" id="A0A1X2HF29"/>
<dbReference type="PANTHER" id="PTHR47219:SF22">
    <property type="entry name" value="RAB-GAP TBC DOMAIN-CONTAINING PROTEIN"/>
    <property type="match status" value="1"/>
</dbReference>
<protein>
    <submittedName>
        <fullName evidence="5">Rab-GTPase-TBC domain-domain-containing protein</fullName>
    </submittedName>
</protein>
<feature type="region of interest" description="Disordered" evidence="3">
    <location>
        <begin position="1"/>
        <end position="28"/>
    </location>
</feature>
<dbReference type="PANTHER" id="PTHR47219">
    <property type="entry name" value="RAB GTPASE-ACTIVATING PROTEIN 1-LIKE"/>
    <property type="match status" value="1"/>
</dbReference>
<dbReference type="STRING" id="13706.A0A1X2HF29"/>
<accession>A0A1X2HF29</accession>
<keyword evidence="1" id="KW-0343">GTPase activation</keyword>
<gene>
    <name evidence="5" type="ORF">BCR43DRAFT_437504</name>
</gene>
<evidence type="ECO:0000256" key="3">
    <source>
        <dbReference type="SAM" id="MobiDB-lite"/>
    </source>
</evidence>
<dbReference type="PROSITE" id="PS50086">
    <property type="entry name" value="TBC_RABGAP"/>
    <property type="match status" value="1"/>
</dbReference>
<dbReference type="EMBL" id="MCGN01000004">
    <property type="protein sequence ID" value="ORY97531.1"/>
    <property type="molecule type" value="Genomic_DNA"/>
</dbReference>
<dbReference type="FunFam" id="1.10.472.80:FF:000027">
    <property type="entry name" value="GTPase activating protein (Evi5)"/>
    <property type="match status" value="1"/>
</dbReference>
<keyword evidence="6" id="KW-1185">Reference proteome</keyword>
<dbReference type="InterPro" id="IPR050302">
    <property type="entry name" value="Rab_GAP_TBC_domain"/>
</dbReference>
<dbReference type="Gene3D" id="1.10.8.270">
    <property type="entry name" value="putative rabgap domain of human tbc1 domain family member 14 like domains"/>
    <property type="match status" value="1"/>
</dbReference>
<dbReference type="InterPro" id="IPR000195">
    <property type="entry name" value="Rab-GAP-TBC_dom"/>
</dbReference>
<dbReference type="GO" id="GO:0005096">
    <property type="term" value="F:GTPase activator activity"/>
    <property type="evidence" value="ECO:0007669"/>
    <property type="project" value="UniProtKB-KW"/>
</dbReference>
<dbReference type="InterPro" id="IPR035969">
    <property type="entry name" value="Rab-GAP_TBC_sf"/>
</dbReference>
<keyword evidence="2" id="KW-0175">Coiled coil</keyword>
<evidence type="ECO:0000256" key="2">
    <source>
        <dbReference type="SAM" id="Coils"/>
    </source>
</evidence>
<dbReference type="Pfam" id="PF23436">
    <property type="entry name" value="RabGap-TBC_2"/>
    <property type="match status" value="1"/>
</dbReference>
<proteinExistence type="predicted"/>
<name>A0A1X2HF29_SYNRA</name>
<dbReference type="Gene3D" id="1.10.472.80">
    <property type="entry name" value="Ypt/Rab-GAP domain of gyp1p, domain 3"/>
    <property type="match status" value="1"/>
</dbReference>
<feature type="coiled-coil region" evidence="2">
    <location>
        <begin position="451"/>
        <end position="506"/>
    </location>
</feature>
<dbReference type="Proteomes" id="UP000242180">
    <property type="component" value="Unassembled WGS sequence"/>
</dbReference>
<organism evidence="5 6">
    <name type="scientific">Syncephalastrum racemosum</name>
    <name type="common">Filamentous fungus</name>
    <dbReference type="NCBI Taxonomy" id="13706"/>
    <lineage>
        <taxon>Eukaryota</taxon>
        <taxon>Fungi</taxon>
        <taxon>Fungi incertae sedis</taxon>
        <taxon>Mucoromycota</taxon>
        <taxon>Mucoromycotina</taxon>
        <taxon>Mucoromycetes</taxon>
        <taxon>Mucorales</taxon>
        <taxon>Syncephalastraceae</taxon>
        <taxon>Syncephalastrum</taxon>
    </lineage>
</organism>
<dbReference type="OrthoDB" id="295078at2759"/>
<evidence type="ECO:0000256" key="1">
    <source>
        <dbReference type="ARBA" id="ARBA00022468"/>
    </source>
</evidence>
<evidence type="ECO:0000259" key="4">
    <source>
        <dbReference type="PROSITE" id="PS50086"/>
    </source>
</evidence>
<dbReference type="InParanoid" id="A0A1X2HF29"/>
<evidence type="ECO:0000313" key="5">
    <source>
        <dbReference type="EMBL" id="ORY97531.1"/>
    </source>
</evidence>
<feature type="compositionally biased region" description="Basic and acidic residues" evidence="3">
    <location>
        <begin position="1"/>
        <end position="12"/>
    </location>
</feature>
<comment type="caution">
    <text evidence="5">The sequence shown here is derived from an EMBL/GenBank/DDBJ whole genome shotgun (WGS) entry which is preliminary data.</text>
</comment>
<dbReference type="Gene3D" id="1.10.10.750">
    <property type="entry name" value="Ypt/Rab-GAP domain of gyp1p, domain 1"/>
    <property type="match status" value="1"/>
</dbReference>
<reference evidence="5 6" key="1">
    <citation type="submission" date="2016-07" db="EMBL/GenBank/DDBJ databases">
        <title>Pervasive Adenine N6-methylation of Active Genes in Fungi.</title>
        <authorList>
            <consortium name="DOE Joint Genome Institute"/>
            <person name="Mondo S.J."/>
            <person name="Dannebaum R.O."/>
            <person name="Kuo R.C."/>
            <person name="Labutti K."/>
            <person name="Haridas S."/>
            <person name="Kuo A."/>
            <person name="Salamov A."/>
            <person name="Ahrendt S.R."/>
            <person name="Lipzen A."/>
            <person name="Sullivan W."/>
            <person name="Andreopoulos W.B."/>
            <person name="Clum A."/>
            <person name="Lindquist E."/>
            <person name="Daum C."/>
            <person name="Ramamoorthy G.K."/>
            <person name="Gryganskyi A."/>
            <person name="Culley D."/>
            <person name="Magnuson J.K."/>
            <person name="James T.Y."/>
            <person name="O'Malley M.A."/>
            <person name="Stajich J.E."/>
            <person name="Spatafora J.W."/>
            <person name="Visel A."/>
            <person name="Grigoriev I.V."/>
        </authorList>
    </citation>
    <scope>NUCLEOTIDE SEQUENCE [LARGE SCALE GENOMIC DNA]</scope>
    <source>
        <strain evidence="5 6">NRRL 2496</strain>
    </source>
</reference>